<keyword evidence="16" id="KW-0675">Receptor</keyword>
<keyword evidence="8 12" id="KW-0798">TonB box</keyword>
<name>A0A842HWM9_9SPHN</name>
<feature type="chain" id="PRO_5032766726" evidence="13">
    <location>
        <begin position="22"/>
        <end position="839"/>
    </location>
</feature>
<feature type="signal peptide" evidence="13">
    <location>
        <begin position="1"/>
        <end position="21"/>
    </location>
</feature>
<evidence type="ECO:0000313" key="17">
    <source>
        <dbReference type="Proteomes" id="UP000564378"/>
    </source>
</evidence>
<keyword evidence="4" id="KW-0410">Iron transport</keyword>
<evidence type="ECO:0000259" key="15">
    <source>
        <dbReference type="Pfam" id="PF07715"/>
    </source>
</evidence>
<evidence type="ECO:0000256" key="6">
    <source>
        <dbReference type="ARBA" id="ARBA00023004"/>
    </source>
</evidence>
<evidence type="ECO:0000256" key="4">
    <source>
        <dbReference type="ARBA" id="ARBA00022496"/>
    </source>
</evidence>
<organism evidence="16 17">
    <name type="scientific">Parasphingopyxis marina</name>
    <dbReference type="NCBI Taxonomy" id="2761622"/>
    <lineage>
        <taxon>Bacteria</taxon>
        <taxon>Pseudomonadati</taxon>
        <taxon>Pseudomonadota</taxon>
        <taxon>Alphaproteobacteria</taxon>
        <taxon>Sphingomonadales</taxon>
        <taxon>Sphingomonadaceae</taxon>
        <taxon>Parasphingopyxis</taxon>
    </lineage>
</organism>
<keyword evidence="3 11" id="KW-1134">Transmembrane beta strand</keyword>
<sequence length="839" mass="90318">MKKSILLAGAALYFAATPAGAQSIEDEAAPAAADNETFGDTVILVTATRRSEDVQSVPLSVSVLGGELVENAGVADIRDFEQLTPSLVATTGQSSSNATALGIRGIGTAGDNPGFEPAVGVFIDGVYRARAGVALSELPPIERVEVLRGPQGTLFGRNTSAGALSIATEMPEFELGGFVEGSYGNYDAYELRGMVTGPVSDAIALRLDGVYRQRDGYITDVNSGRDINTVDRYAVRGQGLFENERLTIRFIADYAETDEECCGAVNIARGPTAGIVDFVAGLAGNAGIPVADPEDRMMAVTPGRNYNEAVKDWGVSAEATYEFDTVTLTSITAFRDWRSLRNQDIDFSGMDRAYRDGYRTGLQDFTQEIRIQGTAFDDRLDWLVGGFYLNETLTLRDNVRLGAQANQYADGAFAFNPAAGFEFFDSFGPTVPEFGQVLLATNPQLAAAAAGNPALFALLNTPLPGNPEGSGQLADNYTVDTQAIALFTHNVIEIADGLSLTLGLRWNHEEKDIDANLVANTPACDFFFDPAATAYSSLIIANVPTAFLLACNPTVNPEFNGTYSGSTSDDEFTGTIRLAYEITPDALIYAGFDRGYKSGGYNLDRAGFDTVLLGGDGPQIEDLEFAAETVDAYEIGLKTNWGREFTFNIAAFYQDFSNYQQLVFSGTSFFVQNVEQTISKGFEMDAIVRPVRDLTFQFGYAYTDVSYDPSSNLAGTPLDGEQGLQLSNVPRHTLTGAATWTPPLTDRLNALLHVDTRFSSDEATSTGGRGIADNEGHAIVNARIGIASDDDRWRVALFVENLFDTYYNISSFAVPEQTGTVDGYPGLPRFYGVSARFGF</sequence>
<comment type="subcellular location">
    <subcellularLocation>
        <location evidence="1 11">Cell outer membrane</location>
        <topology evidence="1 11">Multi-pass membrane protein</topology>
    </subcellularLocation>
</comment>
<dbReference type="Gene3D" id="2.40.170.20">
    <property type="entry name" value="TonB-dependent receptor, beta-barrel domain"/>
    <property type="match status" value="2"/>
</dbReference>
<keyword evidence="17" id="KW-1185">Reference proteome</keyword>
<dbReference type="PROSITE" id="PS52016">
    <property type="entry name" value="TONB_DEPENDENT_REC_3"/>
    <property type="match status" value="1"/>
</dbReference>
<keyword evidence="13" id="KW-0732">Signal</keyword>
<evidence type="ECO:0000256" key="7">
    <source>
        <dbReference type="ARBA" id="ARBA00023065"/>
    </source>
</evidence>
<keyword evidence="2 11" id="KW-0813">Transport</keyword>
<dbReference type="InterPro" id="IPR039426">
    <property type="entry name" value="TonB-dep_rcpt-like"/>
</dbReference>
<dbReference type="InterPro" id="IPR000531">
    <property type="entry name" value="Beta-barrel_TonB"/>
</dbReference>
<feature type="domain" description="TonB-dependent receptor-like beta-barrel" evidence="14">
    <location>
        <begin position="326"/>
        <end position="802"/>
    </location>
</feature>
<keyword evidence="7" id="KW-0406">Ion transport</keyword>
<dbReference type="Pfam" id="PF07715">
    <property type="entry name" value="Plug"/>
    <property type="match status" value="1"/>
</dbReference>
<evidence type="ECO:0000256" key="9">
    <source>
        <dbReference type="ARBA" id="ARBA00023136"/>
    </source>
</evidence>
<evidence type="ECO:0000256" key="5">
    <source>
        <dbReference type="ARBA" id="ARBA00022692"/>
    </source>
</evidence>
<evidence type="ECO:0000313" key="16">
    <source>
        <dbReference type="EMBL" id="MBC2776689.1"/>
    </source>
</evidence>
<protein>
    <submittedName>
        <fullName evidence="16">TonB-dependent receptor</fullName>
    </submittedName>
</protein>
<dbReference type="AlphaFoldDB" id="A0A842HWM9"/>
<dbReference type="GO" id="GO:0006826">
    <property type="term" value="P:iron ion transport"/>
    <property type="evidence" value="ECO:0007669"/>
    <property type="project" value="UniProtKB-KW"/>
</dbReference>
<dbReference type="GO" id="GO:0009279">
    <property type="term" value="C:cell outer membrane"/>
    <property type="evidence" value="ECO:0007669"/>
    <property type="project" value="UniProtKB-SubCell"/>
</dbReference>
<evidence type="ECO:0000256" key="11">
    <source>
        <dbReference type="PROSITE-ProRule" id="PRU01360"/>
    </source>
</evidence>
<dbReference type="RefSeq" id="WP_185799950.1">
    <property type="nucleotide sequence ID" value="NZ_JACJVJ010000001.1"/>
</dbReference>
<keyword evidence="6" id="KW-0408">Iron</keyword>
<gene>
    <name evidence="16" type="ORF">H6P80_03555</name>
</gene>
<comment type="caution">
    <text evidence="16">The sequence shown here is derived from an EMBL/GenBank/DDBJ whole genome shotgun (WGS) entry which is preliminary data.</text>
</comment>
<dbReference type="Pfam" id="PF00593">
    <property type="entry name" value="TonB_dep_Rec_b-barrel"/>
    <property type="match status" value="1"/>
</dbReference>
<dbReference type="Proteomes" id="UP000564378">
    <property type="component" value="Unassembled WGS sequence"/>
</dbReference>
<comment type="similarity">
    <text evidence="11 12">Belongs to the TonB-dependent receptor family.</text>
</comment>
<evidence type="ECO:0000256" key="2">
    <source>
        <dbReference type="ARBA" id="ARBA00022448"/>
    </source>
</evidence>
<dbReference type="SUPFAM" id="SSF56935">
    <property type="entry name" value="Porins"/>
    <property type="match status" value="1"/>
</dbReference>
<evidence type="ECO:0000256" key="1">
    <source>
        <dbReference type="ARBA" id="ARBA00004571"/>
    </source>
</evidence>
<keyword evidence="9 11" id="KW-0472">Membrane</keyword>
<evidence type="ECO:0000256" key="12">
    <source>
        <dbReference type="RuleBase" id="RU003357"/>
    </source>
</evidence>
<dbReference type="PANTHER" id="PTHR32552:SF81">
    <property type="entry name" value="TONB-DEPENDENT OUTER MEMBRANE RECEPTOR"/>
    <property type="match status" value="1"/>
</dbReference>
<reference evidence="16 17" key="1">
    <citation type="submission" date="2020-08" db="EMBL/GenBank/DDBJ databases">
        <title>Draft genome sequence of Parasphingopyxis sp. GrpM-11.</title>
        <authorList>
            <person name="Oh J."/>
            <person name="Roh D.-H."/>
        </authorList>
    </citation>
    <scope>NUCLEOTIDE SEQUENCE [LARGE SCALE GENOMIC DNA]</scope>
    <source>
        <strain evidence="16 17">GrpM-11</strain>
    </source>
</reference>
<dbReference type="InterPro" id="IPR012910">
    <property type="entry name" value="Plug_dom"/>
</dbReference>
<keyword evidence="5 11" id="KW-0812">Transmembrane</keyword>
<evidence type="ECO:0000256" key="8">
    <source>
        <dbReference type="ARBA" id="ARBA00023077"/>
    </source>
</evidence>
<dbReference type="EMBL" id="JACJVJ010000001">
    <property type="protein sequence ID" value="MBC2776689.1"/>
    <property type="molecule type" value="Genomic_DNA"/>
</dbReference>
<accession>A0A842HWM9</accession>
<evidence type="ECO:0000256" key="13">
    <source>
        <dbReference type="SAM" id="SignalP"/>
    </source>
</evidence>
<feature type="domain" description="TonB-dependent receptor plug" evidence="15">
    <location>
        <begin position="54"/>
        <end position="163"/>
    </location>
</feature>
<evidence type="ECO:0000259" key="14">
    <source>
        <dbReference type="Pfam" id="PF00593"/>
    </source>
</evidence>
<dbReference type="InterPro" id="IPR036942">
    <property type="entry name" value="Beta-barrel_TonB_sf"/>
</dbReference>
<proteinExistence type="inferred from homology"/>
<evidence type="ECO:0000256" key="3">
    <source>
        <dbReference type="ARBA" id="ARBA00022452"/>
    </source>
</evidence>
<dbReference type="PANTHER" id="PTHR32552">
    <property type="entry name" value="FERRICHROME IRON RECEPTOR-RELATED"/>
    <property type="match status" value="1"/>
</dbReference>
<keyword evidence="10 11" id="KW-0998">Cell outer membrane</keyword>
<evidence type="ECO:0000256" key="10">
    <source>
        <dbReference type="ARBA" id="ARBA00023237"/>
    </source>
</evidence>